<evidence type="ECO:0000256" key="1">
    <source>
        <dbReference type="SAM" id="SignalP"/>
    </source>
</evidence>
<dbReference type="Proteomes" id="UP001443914">
    <property type="component" value="Unassembled WGS sequence"/>
</dbReference>
<organism evidence="2 3">
    <name type="scientific">Saponaria officinalis</name>
    <name type="common">Common soapwort</name>
    <name type="synonym">Lychnis saponaria</name>
    <dbReference type="NCBI Taxonomy" id="3572"/>
    <lineage>
        <taxon>Eukaryota</taxon>
        <taxon>Viridiplantae</taxon>
        <taxon>Streptophyta</taxon>
        <taxon>Embryophyta</taxon>
        <taxon>Tracheophyta</taxon>
        <taxon>Spermatophyta</taxon>
        <taxon>Magnoliopsida</taxon>
        <taxon>eudicotyledons</taxon>
        <taxon>Gunneridae</taxon>
        <taxon>Pentapetalae</taxon>
        <taxon>Caryophyllales</taxon>
        <taxon>Caryophyllaceae</taxon>
        <taxon>Caryophylleae</taxon>
        <taxon>Saponaria</taxon>
    </lineage>
</organism>
<keyword evidence="3" id="KW-1185">Reference proteome</keyword>
<reference evidence="2" key="1">
    <citation type="submission" date="2024-03" db="EMBL/GenBank/DDBJ databases">
        <title>WGS assembly of Saponaria officinalis var. Norfolk2.</title>
        <authorList>
            <person name="Jenkins J."/>
            <person name="Shu S."/>
            <person name="Grimwood J."/>
            <person name="Barry K."/>
            <person name="Goodstein D."/>
            <person name="Schmutz J."/>
            <person name="Leebens-Mack J."/>
            <person name="Osbourn A."/>
        </authorList>
    </citation>
    <scope>NUCLEOTIDE SEQUENCE [LARGE SCALE GENOMIC DNA]</scope>
    <source>
        <strain evidence="2">JIC</strain>
    </source>
</reference>
<feature type="signal peptide" evidence="1">
    <location>
        <begin position="1"/>
        <end position="22"/>
    </location>
</feature>
<dbReference type="EMBL" id="JBDFQZ010000003">
    <property type="protein sequence ID" value="KAK9740722.1"/>
    <property type="molecule type" value="Genomic_DNA"/>
</dbReference>
<keyword evidence="1" id="KW-0732">Signal</keyword>
<evidence type="ECO:0000313" key="3">
    <source>
        <dbReference type="Proteomes" id="UP001443914"/>
    </source>
</evidence>
<sequence length="151" mass="16701">MQTLTVVVANLVLTSSLQGTFAMSKLPRNCLTGLKLNHLESAKHQVFDEIPVPNSQAPTNDLCPTQMHKPPSMNELQHEALPPIAHNLSYESGEPHSSFSKQYAFISGTHQLFDNMSKSNSCSNLFELVSLSEEDTQIHTSSSYKLPILHP</sequence>
<name>A0AAW1M5U9_SAPOF</name>
<accession>A0AAW1M5U9</accession>
<dbReference type="AlphaFoldDB" id="A0AAW1M5U9"/>
<protein>
    <submittedName>
        <fullName evidence="2">Uncharacterized protein</fullName>
    </submittedName>
</protein>
<proteinExistence type="predicted"/>
<feature type="chain" id="PRO_5043475098" evidence="1">
    <location>
        <begin position="23"/>
        <end position="151"/>
    </location>
</feature>
<evidence type="ECO:0000313" key="2">
    <source>
        <dbReference type="EMBL" id="KAK9740722.1"/>
    </source>
</evidence>
<gene>
    <name evidence="2" type="ORF">RND81_03G055400</name>
</gene>
<comment type="caution">
    <text evidence="2">The sequence shown here is derived from an EMBL/GenBank/DDBJ whole genome shotgun (WGS) entry which is preliminary data.</text>
</comment>